<comment type="caution">
    <text evidence="2">The sequence shown here is derived from an EMBL/GenBank/DDBJ whole genome shotgun (WGS) entry which is preliminary data.</text>
</comment>
<dbReference type="Proteomes" id="UP000036367">
    <property type="component" value="Unassembled WGS sequence"/>
</dbReference>
<gene>
    <name evidence="2" type="ORF">RISK_002674</name>
</gene>
<organism evidence="2 3">
    <name type="scientific">Rhodopirellula islandica</name>
    <dbReference type="NCBI Taxonomy" id="595434"/>
    <lineage>
        <taxon>Bacteria</taxon>
        <taxon>Pseudomonadati</taxon>
        <taxon>Planctomycetota</taxon>
        <taxon>Planctomycetia</taxon>
        <taxon>Pirellulales</taxon>
        <taxon>Pirellulaceae</taxon>
        <taxon>Rhodopirellula</taxon>
    </lineage>
</organism>
<feature type="transmembrane region" description="Helical" evidence="1">
    <location>
        <begin position="86"/>
        <end position="107"/>
    </location>
</feature>
<dbReference type="EMBL" id="LECT01000020">
    <property type="protein sequence ID" value="KLU05311.1"/>
    <property type="molecule type" value="Genomic_DNA"/>
</dbReference>
<evidence type="ECO:0008006" key="4">
    <source>
        <dbReference type="Google" id="ProtNLM"/>
    </source>
</evidence>
<feature type="transmembrane region" description="Helical" evidence="1">
    <location>
        <begin position="182"/>
        <end position="202"/>
    </location>
</feature>
<feature type="transmembrane region" description="Helical" evidence="1">
    <location>
        <begin position="127"/>
        <end position="147"/>
    </location>
</feature>
<name>A0A0J1BFM1_RHOIS</name>
<keyword evidence="1" id="KW-1133">Transmembrane helix</keyword>
<evidence type="ECO:0000313" key="2">
    <source>
        <dbReference type="EMBL" id="KLU05311.1"/>
    </source>
</evidence>
<sequence length="717" mass="79290">MLFWKEWREAIRTLPIAMVILAVVVYTEMPNRSTNPSNLPEALSRSLALWGSVYALVLGLLQTWGEQRTDVRGWLFSHPVARWQSYWSKTVAAFLVHFVAMLVPWTIAYVWLARVAPPTRPADPQMLIPGFWCYLAAFSFHPATVWMMARPSRWLGSKTVVLVPAIAVTALAYFAFMTFWATWAVALILGAVAFFVLAFPAIAQHTFVRQSNQPPLASDGTLASRLAGAGVIASVLVVGGVATAFVGVTMSNLVQPASDGMIESHRYMPDGRLVRTREKYIWDEELGGSEYKVQSASFASPQNSDADEVALTDRQIAELIQPASMSPMKPQDQHPPFRAIDTSTYHERAFGLTWFCHDDGYYLAYVDPSSVTADEPLLAMTLDRSGFGSTGQPFASHDPLSQYRMAILRFADSPWNKTVGLVDQDGIYEAMIKEQKMRVVAKMPIDEISFSPSLGDRGATALVLHDYELTLHAMESTEPGVPLPPAYERNDRNTAYAPMPTFALSRPTPITLPADWFAQPEMAVNSNWISHHYLDRGEDGFDLIREAYGSFVKSLHIDNAGQVVSQETYLIPRVPTQTPADALVATVAPPVFAVGFGGLSQRPWAADSSVVISQPWLFNLALSLGALAHGGLAWWLTNLACRRRALSTRCSVAWKCFSLLAGWITPLAVLSVHPRIAQTSCHECDRLIRVDSEHCPHCAANWCPPQKTGIEVFSRST</sequence>
<keyword evidence="1" id="KW-0812">Transmembrane</keyword>
<reference evidence="2" key="1">
    <citation type="submission" date="2015-05" db="EMBL/GenBank/DDBJ databases">
        <title>Permanent draft genome of Rhodopirellula islandicus K833.</title>
        <authorList>
            <person name="Kizina J."/>
            <person name="Richter M."/>
            <person name="Glockner F.O."/>
            <person name="Harder J."/>
        </authorList>
    </citation>
    <scope>NUCLEOTIDE SEQUENCE [LARGE SCALE GENOMIC DNA]</scope>
    <source>
        <strain evidence="2">K833</strain>
    </source>
</reference>
<proteinExistence type="predicted"/>
<feature type="transmembrane region" description="Helical" evidence="1">
    <location>
        <begin position="222"/>
        <end position="248"/>
    </location>
</feature>
<dbReference type="AlphaFoldDB" id="A0A0J1BFM1"/>
<feature type="transmembrane region" description="Helical" evidence="1">
    <location>
        <begin position="9"/>
        <end position="27"/>
    </location>
</feature>
<evidence type="ECO:0000256" key="1">
    <source>
        <dbReference type="SAM" id="Phobius"/>
    </source>
</evidence>
<protein>
    <recommendedName>
        <fullName evidence="4">Transmembrane protein</fullName>
    </recommendedName>
</protein>
<evidence type="ECO:0000313" key="3">
    <source>
        <dbReference type="Proteomes" id="UP000036367"/>
    </source>
</evidence>
<dbReference type="PATRIC" id="fig|595434.4.peg.2545"/>
<dbReference type="STRING" id="595434.RISK_002674"/>
<keyword evidence="3" id="KW-1185">Reference proteome</keyword>
<feature type="transmembrane region" description="Helical" evidence="1">
    <location>
        <begin position="159"/>
        <end position="176"/>
    </location>
</feature>
<accession>A0A0J1BFM1</accession>
<keyword evidence="1" id="KW-0472">Membrane</keyword>